<keyword evidence="1" id="KW-0547">Nucleotide-binding</keyword>
<dbReference type="InterPro" id="IPR001401">
    <property type="entry name" value="Dynamin_GTPase"/>
</dbReference>
<feature type="compositionally biased region" description="Low complexity" evidence="3">
    <location>
        <begin position="471"/>
        <end position="483"/>
    </location>
</feature>
<dbReference type="GO" id="GO:0006897">
    <property type="term" value="P:endocytosis"/>
    <property type="evidence" value="ECO:0007669"/>
    <property type="project" value="TreeGrafter"/>
</dbReference>
<sequence length="834" mass="90989">MSNLFASAASGLASGWRGTAGSTESQATPGAVQDLTDPKQVGVFDALKELSRLKVTSTIEIPQLIVVGDQSTGKSSVLEAIGRFHFPVAGRVCTQFPTKLILRRSSEEHTVVSIQPAPSRTDADRERLEKFREELSRPDEFPALVDRARAELGVPASSNYGAGGSQEPLRFVEDVLVVKSSGPDLVQVDLVDLPGLFTAETQQQDGVGMRIVNDMVRQYIRSRNSLVLLVVSVATSFANQAARAMIQDMAQTDRTLEDRVIGVMTNPDRAVSVEDALDVLNGSLDSTNLRHKWLVVKNQGQQERSNEPLDQRDWREEHFFLNHPEWNRVPRTQCGINALRSTLRVALLQHTQAALPGVIVEVEATVKTLEARLDAGVSRSTPEARQVFLCDIAQKFSDLTREACSGTYQDEQCKALHKVGDECRVCARFFPRLRDDSPASQDRKLRANIRLLSRAFASAMREYGKTEEIVSSSNNSNTSINTNPNRETDHSAHEPHDVAGLLSPDTIAAHYTFPAPGRISHQDLNAWLAARIPQWRGREPQGEASENTYHLLFEHQSEKWPAIAAAHLDAVWQAVQRFVDVALTASCPADDDVRAAIRTHLTQPALADLQRASHRAMLSLIGCHARGRTGFYDGFVDVGPLRRRARGLSARLDRSDDDGTAGGSFAGDMLGFVLSAAGGNAAWAKSSIGVLAGELARGAVLGQLGGALADVFDGTGESAGGAGDGEVGREAYFVLVPRSMDNLAAARAVEHVEMFYEMSMMSFVGYVNSLVVESGILHELPRAILTQHRILREDAAKIELIAGEKASDARKRERDQADLDTLKRVLETLKGFSG</sequence>
<evidence type="ECO:0000256" key="2">
    <source>
        <dbReference type="ARBA" id="ARBA00023134"/>
    </source>
</evidence>
<gene>
    <name evidence="5" type="ORF">B0T24DRAFT_719494</name>
</gene>
<dbReference type="SUPFAM" id="SSF52540">
    <property type="entry name" value="P-loop containing nucleoside triphosphate hydrolases"/>
    <property type="match status" value="1"/>
</dbReference>
<keyword evidence="6" id="KW-1185">Reference proteome</keyword>
<dbReference type="InterPro" id="IPR022812">
    <property type="entry name" value="Dynamin"/>
</dbReference>
<dbReference type="CDD" id="cd08771">
    <property type="entry name" value="DLP_1"/>
    <property type="match status" value="1"/>
</dbReference>
<comment type="caution">
    <text evidence="5">The sequence shown here is derived from an EMBL/GenBank/DDBJ whole genome shotgun (WGS) entry which is preliminary data.</text>
</comment>
<dbReference type="InterPro" id="IPR045063">
    <property type="entry name" value="Dynamin_N"/>
</dbReference>
<dbReference type="GO" id="GO:0016020">
    <property type="term" value="C:membrane"/>
    <property type="evidence" value="ECO:0007669"/>
    <property type="project" value="TreeGrafter"/>
</dbReference>
<dbReference type="SMART" id="SM00053">
    <property type="entry name" value="DYNc"/>
    <property type="match status" value="1"/>
</dbReference>
<proteinExistence type="predicted"/>
<dbReference type="Pfam" id="PF01031">
    <property type="entry name" value="Dynamin_M"/>
    <property type="match status" value="1"/>
</dbReference>
<dbReference type="GO" id="GO:0000266">
    <property type="term" value="P:mitochondrial fission"/>
    <property type="evidence" value="ECO:0007669"/>
    <property type="project" value="TreeGrafter"/>
</dbReference>
<dbReference type="PROSITE" id="PS51388">
    <property type="entry name" value="GED"/>
    <property type="match status" value="1"/>
</dbReference>
<name>A0AAE0NBK8_9PEZI</name>
<dbReference type="InterPro" id="IPR000375">
    <property type="entry name" value="Dynamin_stalk"/>
</dbReference>
<dbReference type="GO" id="GO:0048312">
    <property type="term" value="P:intracellular distribution of mitochondria"/>
    <property type="evidence" value="ECO:0007669"/>
    <property type="project" value="TreeGrafter"/>
</dbReference>
<keyword evidence="5" id="KW-0378">Hydrolase</keyword>
<dbReference type="Pfam" id="PF00350">
    <property type="entry name" value="Dynamin_N"/>
    <property type="match status" value="1"/>
</dbReference>
<evidence type="ECO:0000259" key="4">
    <source>
        <dbReference type="PROSITE" id="PS51388"/>
    </source>
</evidence>
<dbReference type="Proteomes" id="UP001287356">
    <property type="component" value="Unassembled WGS sequence"/>
</dbReference>
<protein>
    <submittedName>
        <fullName evidence="5">P-loop containing nucleoside triphosphate hydrolase protein</fullName>
    </submittedName>
</protein>
<accession>A0AAE0NBK8</accession>
<evidence type="ECO:0000313" key="5">
    <source>
        <dbReference type="EMBL" id="KAK3377308.1"/>
    </source>
</evidence>
<dbReference type="GO" id="GO:0005874">
    <property type="term" value="C:microtubule"/>
    <property type="evidence" value="ECO:0007669"/>
    <property type="project" value="TreeGrafter"/>
</dbReference>
<dbReference type="PANTHER" id="PTHR11566:SF21">
    <property type="entry name" value="DYNAMIN RELATED PROTEIN 1, ISOFORM A"/>
    <property type="match status" value="1"/>
</dbReference>
<dbReference type="GO" id="GO:0005525">
    <property type="term" value="F:GTP binding"/>
    <property type="evidence" value="ECO:0007669"/>
    <property type="project" value="InterPro"/>
</dbReference>
<feature type="compositionally biased region" description="Basic and acidic residues" evidence="3">
    <location>
        <begin position="486"/>
        <end position="495"/>
    </location>
</feature>
<feature type="region of interest" description="Disordered" evidence="3">
    <location>
        <begin position="467"/>
        <end position="495"/>
    </location>
</feature>
<evidence type="ECO:0000256" key="3">
    <source>
        <dbReference type="SAM" id="MobiDB-lite"/>
    </source>
</evidence>
<dbReference type="GO" id="GO:0003924">
    <property type="term" value="F:GTPase activity"/>
    <property type="evidence" value="ECO:0007669"/>
    <property type="project" value="InterPro"/>
</dbReference>
<evidence type="ECO:0000256" key="1">
    <source>
        <dbReference type="ARBA" id="ARBA00022741"/>
    </source>
</evidence>
<keyword evidence="2" id="KW-0342">GTP-binding</keyword>
<dbReference type="AlphaFoldDB" id="A0AAE0NBK8"/>
<dbReference type="EMBL" id="JAULSN010000003">
    <property type="protein sequence ID" value="KAK3377308.1"/>
    <property type="molecule type" value="Genomic_DNA"/>
</dbReference>
<dbReference type="GO" id="GO:0008017">
    <property type="term" value="F:microtubule binding"/>
    <property type="evidence" value="ECO:0007669"/>
    <property type="project" value="TreeGrafter"/>
</dbReference>
<dbReference type="Gene3D" id="3.40.50.300">
    <property type="entry name" value="P-loop containing nucleotide triphosphate hydrolases"/>
    <property type="match status" value="1"/>
</dbReference>
<dbReference type="PRINTS" id="PR00195">
    <property type="entry name" value="DYNAMIN"/>
</dbReference>
<reference evidence="5" key="1">
    <citation type="journal article" date="2023" name="Mol. Phylogenet. Evol.">
        <title>Genome-scale phylogeny and comparative genomics of the fungal order Sordariales.</title>
        <authorList>
            <person name="Hensen N."/>
            <person name="Bonometti L."/>
            <person name="Westerberg I."/>
            <person name="Brannstrom I.O."/>
            <person name="Guillou S."/>
            <person name="Cros-Aarteil S."/>
            <person name="Calhoun S."/>
            <person name="Haridas S."/>
            <person name="Kuo A."/>
            <person name="Mondo S."/>
            <person name="Pangilinan J."/>
            <person name="Riley R."/>
            <person name="LaButti K."/>
            <person name="Andreopoulos B."/>
            <person name="Lipzen A."/>
            <person name="Chen C."/>
            <person name="Yan M."/>
            <person name="Daum C."/>
            <person name="Ng V."/>
            <person name="Clum A."/>
            <person name="Steindorff A."/>
            <person name="Ohm R.A."/>
            <person name="Martin F."/>
            <person name="Silar P."/>
            <person name="Natvig D.O."/>
            <person name="Lalanne C."/>
            <person name="Gautier V."/>
            <person name="Ament-Velasquez S.L."/>
            <person name="Kruys A."/>
            <person name="Hutchinson M.I."/>
            <person name="Powell A.J."/>
            <person name="Barry K."/>
            <person name="Miller A.N."/>
            <person name="Grigoriev I.V."/>
            <person name="Debuchy R."/>
            <person name="Gladieux P."/>
            <person name="Hiltunen Thoren M."/>
            <person name="Johannesson H."/>
        </authorList>
    </citation>
    <scope>NUCLEOTIDE SEQUENCE</scope>
    <source>
        <strain evidence="5">CBS 958.72</strain>
    </source>
</reference>
<feature type="domain" description="GED" evidence="4">
    <location>
        <begin position="745"/>
        <end position="834"/>
    </location>
</feature>
<dbReference type="GO" id="GO:0005739">
    <property type="term" value="C:mitochondrion"/>
    <property type="evidence" value="ECO:0007669"/>
    <property type="project" value="TreeGrafter"/>
</dbReference>
<dbReference type="InterPro" id="IPR020850">
    <property type="entry name" value="GED_dom"/>
</dbReference>
<dbReference type="InterPro" id="IPR027417">
    <property type="entry name" value="P-loop_NTPase"/>
</dbReference>
<evidence type="ECO:0000313" key="6">
    <source>
        <dbReference type="Proteomes" id="UP001287356"/>
    </source>
</evidence>
<dbReference type="PANTHER" id="PTHR11566">
    <property type="entry name" value="DYNAMIN"/>
    <property type="match status" value="1"/>
</dbReference>
<dbReference type="GO" id="GO:0016559">
    <property type="term" value="P:peroxisome fission"/>
    <property type="evidence" value="ECO:0007669"/>
    <property type="project" value="TreeGrafter"/>
</dbReference>
<reference evidence="5" key="2">
    <citation type="submission" date="2023-06" db="EMBL/GenBank/DDBJ databases">
        <authorList>
            <consortium name="Lawrence Berkeley National Laboratory"/>
            <person name="Haridas S."/>
            <person name="Hensen N."/>
            <person name="Bonometti L."/>
            <person name="Westerberg I."/>
            <person name="Brannstrom I.O."/>
            <person name="Guillou S."/>
            <person name="Cros-Aarteil S."/>
            <person name="Calhoun S."/>
            <person name="Kuo A."/>
            <person name="Mondo S."/>
            <person name="Pangilinan J."/>
            <person name="Riley R."/>
            <person name="Labutti K."/>
            <person name="Andreopoulos B."/>
            <person name="Lipzen A."/>
            <person name="Chen C."/>
            <person name="Yanf M."/>
            <person name="Daum C."/>
            <person name="Ng V."/>
            <person name="Clum A."/>
            <person name="Steindorff A."/>
            <person name="Ohm R."/>
            <person name="Martin F."/>
            <person name="Silar P."/>
            <person name="Natvig D."/>
            <person name="Lalanne C."/>
            <person name="Gautier V."/>
            <person name="Ament-Velasquez S.L."/>
            <person name="Kruys A."/>
            <person name="Hutchinson M.I."/>
            <person name="Powell A.J."/>
            <person name="Barry K."/>
            <person name="Miller A.N."/>
            <person name="Grigoriev I.V."/>
            <person name="Debuchy R."/>
            <person name="Gladieux P."/>
            <person name="Thoren M.H."/>
            <person name="Johannesson H."/>
        </authorList>
    </citation>
    <scope>NUCLEOTIDE SEQUENCE</scope>
    <source>
        <strain evidence="5">CBS 958.72</strain>
    </source>
</reference>
<organism evidence="5 6">
    <name type="scientific">Lasiosphaeria ovina</name>
    <dbReference type="NCBI Taxonomy" id="92902"/>
    <lineage>
        <taxon>Eukaryota</taxon>
        <taxon>Fungi</taxon>
        <taxon>Dikarya</taxon>
        <taxon>Ascomycota</taxon>
        <taxon>Pezizomycotina</taxon>
        <taxon>Sordariomycetes</taxon>
        <taxon>Sordariomycetidae</taxon>
        <taxon>Sordariales</taxon>
        <taxon>Lasiosphaeriaceae</taxon>
        <taxon>Lasiosphaeria</taxon>
    </lineage>
</organism>